<reference evidence="1 2" key="1">
    <citation type="journal article" date="2018" name="Environ. Microbiol.">
        <title>Novel energy conservation strategies and behaviour of Pelotomaculum schinkii driving syntrophic propionate catabolism.</title>
        <authorList>
            <person name="Hidalgo-Ahumada C.A.P."/>
            <person name="Nobu M.K."/>
            <person name="Narihiro T."/>
            <person name="Tamaki H."/>
            <person name="Liu W.T."/>
            <person name="Kamagata Y."/>
            <person name="Stams A.J.M."/>
            <person name="Imachi H."/>
            <person name="Sousa D.Z."/>
        </authorList>
    </citation>
    <scope>NUCLEOTIDE SEQUENCE [LARGE SCALE GENOMIC DNA]</scope>
    <source>
        <strain evidence="1 2">MGP</strain>
    </source>
</reference>
<keyword evidence="2" id="KW-1185">Reference proteome</keyword>
<dbReference type="Proteomes" id="UP000297597">
    <property type="component" value="Unassembled WGS sequence"/>
</dbReference>
<accession>A0A4Y7RQQ6</accession>
<protein>
    <recommendedName>
        <fullName evidence="3">Glycosyltransferase 2-like domain-containing protein</fullName>
    </recommendedName>
</protein>
<dbReference type="RefSeq" id="WP_205077990.1">
    <property type="nucleotide sequence ID" value="NZ_QFFZ01000015.1"/>
</dbReference>
<organism evidence="1 2">
    <name type="scientific">Pelotomaculum propionicicum</name>
    <dbReference type="NCBI Taxonomy" id="258475"/>
    <lineage>
        <taxon>Bacteria</taxon>
        <taxon>Bacillati</taxon>
        <taxon>Bacillota</taxon>
        <taxon>Clostridia</taxon>
        <taxon>Eubacteriales</taxon>
        <taxon>Desulfotomaculaceae</taxon>
        <taxon>Pelotomaculum</taxon>
    </lineage>
</organism>
<comment type="caution">
    <text evidence="1">The sequence shown here is derived from an EMBL/GenBank/DDBJ whole genome shotgun (WGS) entry which is preliminary data.</text>
</comment>
<gene>
    <name evidence="1" type="ORF">Pmgp_01701</name>
</gene>
<dbReference type="AlphaFoldDB" id="A0A4Y7RQQ6"/>
<evidence type="ECO:0008006" key="3">
    <source>
        <dbReference type="Google" id="ProtNLM"/>
    </source>
</evidence>
<proteinExistence type="predicted"/>
<sequence length="432" mass="49643">MRQREIKVGIGFATGRKSFQKVLRTYIHNWNESGLVGNEKISLNLYIAYDLDYHKTKVTDYTNIKPELMEQINSSRFIGSSSIEEEIDWLAQNNVVSIREARLIFGKGYAAKRNALLYNAIKDNMDCLIFLDDDEYPVAVTNTHETAIWGGQHVLATHLKHIAQADITHGNHCGYVSPIPYVEYGEIMTEENFRAFIEAISNDILNWDNIKAVMSNGGVTYADTGVLTSGAASEVREINRAKFISGANLCINLTDPRRVFPFYNPPGARGEDTFLSTCLSDRKVLRVPCYTFHDGFSTYNHLLEGVLPTRLKFIRADNDQIITRFYRACIGWIRYKPLLLYITTPDSYEEKIEEMRNQLRETLPKICVYFGRPDFINILDELDKYHKNVRIHFRAFLETQRVWAKVMEQFVQSKLASGFKEYLAQYSSGGVR</sequence>
<dbReference type="EMBL" id="QFFZ01000015">
    <property type="protein sequence ID" value="TEB11338.1"/>
    <property type="molecule type" value="Genomic_DNA"/>
</dbReference>
<evidence type="ECO:0000313" key="2">
    <source>
        <dbReference type="Proteomes" id="UP000297597"/>
    </source>
</evidence>
<evidence type="ECO:0000313" key="1">
    <source>
        <dbReference type="EMBL" id="TEB11338.1"/>
    </source>
</evidence>
<name>A0A4Y7RQQ6_9FIRM</name>